<gene>
    <name evidence="1" type="ORF">GMPD_38160</name>
    <name evidence="2" type="ORF">M1B72_02705</name>
</gene>
<dbReference type="RefSeq" id="WP_183350378.1">
    <property type="nucleotide sequence ID" value="NZ_BLXY01000013.1"/>
</dbReference>
<organism evidence="1 3">
    <name type="scientific">Geomonas paludis</name>
    <dbReference type="NCBI Taxonomy" id="2740185"/>
    <lineage>
        <taxon>Bacteria</taxon>
        <taxon>Pseudomonadati</taxon>
        <taxon>Thermodesulfobacteriota</taxon>
        <taxon>Desulfuromonadia</taxon>
        <taxon>Geobacterales</taxon>
        <taxon>Geobacteraceae</taxon>
        <taxon>Geomonas</taxon>
    </lineage>
</organism>
<dbReference type="EMBL" id="CP096574">
    <property type="protein sequence ID" value="UPU36634.1"/>
    <property type="molecule type" value="Genomic_DNA"/>
</dbReference>
<proteinExistence type="predicted"/>
<reference evidence="2" key="3">
    <citation type="submission" date="2022-04" db="EMBL/GenBank/DDBJ databases">
        <authorList>
            <person name="Liu G."/>
        </authorList>
    </citation>
    <scope>NUCLEOTIDE SEQUENCE</scope>
    <source>
        <strain evidence="2">RG22</strain>
    </source>
</reference>
<keyword evidence="4" id="KW-1185">Reference proteome</keyword>
<evidence type="ECO:0000313" key="4">
    <source>
        <dbReference type="Proteomes" id="UP000831485"/>
    </source>
</evidence>
<dbReference type="Proteomes" id="UP000831485">
    <property type="component" value="Chromosome"/>
</dbReference>
<evidence type="ECO:0000313" key="2">
    <source>
        <dbReference type="EMBL" id="UPU36634.1"/>
    </source>
</evidence>
<evidence type="ECO:0000313" key="1">
    <source>
        <dbReference type="EMBL" id="GFO65897.1"/>
    </source>
</evidence>
<reference evidence="1" key="2">
    <citation type="journal article" date="2021" name="Int. J. Syst. Evol. Microbiol.">
        <title>Geomonas silvestris sp. nov., Geomonas paludis sp. nov. and Geomonas limicola sp. nov., isolated from terrestrial environments, and emended description of the genus Geomonas.</title>
        <authorList>
            <person name="Itoh H."/>
            <person name="Xu Z."/>
            <person name="Masuda Y."/>
            <person name="Ushijima N."/>
            <person name="Hayakawa C."/>
            <person name="Shiratori Y."/>
            <person name="Senoo K."/>
        </authorList>
    </citation>
    <scope>NUCLEOTIDE SEQUENCE</scope>
    <source>
        <strain evidence="1">Red736</strain>
    </source>
</reference>
<dbReference type="Proteomes" id="UP000568888">
    <property type="component" value="Unassembled WGS sequence"/>
</dbReference>
<reference evidence="3" key="1">
    <citation type="submission" date="2020-06" db="EMBL/GenBank/DDBJ databases">
        <title>Draft genomic sequecing of Geomonas sp. Red736.</title>
        <authorList>
            <person name="Itoh H."/>
            <person name="Xu Z.X."/>
            <person name="Ushijima N."/>
            <person name="Masuda Y."/>
            <person name="Shiratori Y."/>
            <person name="Senoo K."/>
        </authorList>
    </citation>
    <scope>NUCLEOTIDE SEQUENCE [LARGE SCALE GENOMIC DNA]</scope>
    <source>
        <strain evidence="3">Red736</strain>
    </source>
</reference>
<name>A0A6V8N1W6_9BACT</name>
<evidence type="ECO:0000313" key="3">
    <source>
        <dbReference type="Proteomes" id="UP000568888"/>
    </source>
</evidence>
<sequence length="214" mass="23877">MCNTYRDSSIFLDGSAEVKAALRNRVKGRNPWGGHGRGYEDPERLLQAIKDPAFSLAARIQYEGGARAEGVGFAQSEYSKSALTHENLCGIQEDPYFKDGRLVGVIVTVEKGGFCGEHYITPATYRKLECFIEYFGHLSGDYRGYLKAVERAAKVTGQHRRARGTHGLKHAFAYNFLENAFLAGMTQSSALAELSRRCSHHRAEVAKTFYATRR</sequence>
<accession>A0A6V8N1W6</accession>
<dbReference type="EMBL" id="BLXY01000013">
    <property type="protein sequence ID" value="GFO65897.1"/>
    <property type="molecule type" value="Genomic_DNA"/>
</dbReference>
<dbReference type="AlphaFoldDB" id="A0A6V8N1W6"/>
<protein>
    <submittedName>
        <fullName evidence="1">Uncharacterized protein</fullName>
    </submittedName>
</protein>